<evidence type="ECO:0000313" key="2">
    <source>
        <dbReference type="Proteomes" id="UP001501563"/>
    </source>
</evidence>
<reference evidence="2" key="1">
    <citation type="journal article" date="2019" name="Int. J. Syst. Evol. Microbiol.">
        <title>The Global Catalogue of Microorganisms (GCM) 10K type strain sequencing project: providing services to taxonomists for standard genome sequencing and annotation.</title>
        <authorList>
            <consortium name="The Broad Institute Genomics Platform"/>
            <consortium name="The Broad Institute Genome Sequencing Center for Infectious Disease"/>
            <person name="Wu L."/>
            <person name="Ma J."/>
        </authorList>
    </citation>
    <scope>NUCLEOTIDE SEQUENCE [LARGE SCALE GENOMIC DNA]</scope>
    <source>
        <strain evidence="2">JCM 16578</strain>
    </source>
</reference>
<dbReference type="Proteomes" id="UP001501563">
    <property type="component" value="Unassembled WGS sequence"/>
</dbReference>
<organism evidence="1 2">
    <name type="scientific">Streptomyces lannensis</name>
    <dbReference type="NCBI Taxonomy" id="766498"/>
    <lineage>
        <taxon>Bacteria</taxon>
        <taxon>Bacillati</taxon>
        <taxon>Actinomycetota</taxon>
        <taxon>Actinomycetes</taxon>
        <taxon>Kitasatosporales</taxon>
        <taxon>Streptomycetaceae</taxon>
        <taxon>Streptomyces</taxon>
    </lineage>
</organism>
<evidence type="ECO:0000313" key="1">
    <source>
        <dbReference type="EMBL" id="GAA3871288.1"/>
    </source>
</evidence>
<comment type="caution">
    <text evidence="1">The sequence shown here is derived from an EMBL/GenBank/DDBJ whole genome shotgun (WGS) entry which is preliminary data.</text>
</comment>
<sequence length="65" mass="7440">MRYEFRVDGQMSDVLTKAFSELESVVGPDQTLLFGQVVDEEHLYGLLARCQSLGLHVVEMRRLPE</sequence>
<gene>
    <name evidence="1" type="ORF">GCM10022207_40810</name>
</gene>
<proteinExistence type="predicted"/>
<keyword evidence="2" id="KW-1185">Reference proteome</keyword>
<dbReference type="EMBL" id="BAAAZA010000010">
    <property type="protein sequence ID" value="GAA3871288.1"/>
    <property type="molecule type" value="Genomic_DNA"/>
</dbReference>
<protein>
    <submittedName>
        <fullName evidence="1">Uncharacterized protein</fullName>
    </submittedName>
</protein>
<accession>A0ABP7KAM7</accession>
<name>A0ABP7KAM7_9ACTN</name>
<dbReference type="RefSeq" id="WP_345549923.1">
    <property type="nucleotide sequence ID" value="NZ_BAAAZA010000010.1"/>
</dbReference>